<protein>
    <submittedName>
        <fullName evidence="3">Putative integral membrane protein</fullName>
    </submittedName>
</protein>
<feature type="region of interest" description="Disordered" evidence="1">
    <location>
        <begin position="30"/>
        <end position="57"/>
    </location>
</feature>
<keyword evidence="2" id="KW-0732">Signal</keyword>
<feature type="chain" id="PRO_5026142633" evidence="2">
    <location>
        <begin position="28"/>
        <end position="154"/>
    </location>
</feature>
<feature type="signal peptide" evidence="2">
    <location>
        <begin position="1"/>
        <end position="27"/>
    </location>
</feature>
<dbReference type="EMBL" id="CP047045">
    <property type="protein sequence ID" value="QGZ95273.1"/>
    <property type="molecule type" value="Genomic_DNA"/>
</dbReference>
<evidence type="ECO:0000256" key="2">
    <source>
        <dbReference type="SAM" id="SignalP"/>
    </source>
</evidence>
<proteinExistence type="predicted"/>
<name>A0A6I6MVU5_9CAUL</name>
<dbReference type="InterPro" id="IPR024572">
    <property type="entry name" value="RcnB"/>
</dbReference>
<dbReference type="Proteomes" id="UP000431269">
    <property type="component" value="Chromosome"/>
</dbReference>
<evidence type="ECO:0000313" key="3">
    <source>
        <dbReference type="EMBL" id="QGZ95273.1"/>
    </source>
</evidence>
<feature type="compositionally biased region" description="Basic and acidic residues" evidence="1">
    <location>
        <begin position="30"/>
        <end position="56"/>
    </location>
</feature>
<dbReference type="AlphaFoldDB" id="A0A6I6MVU5"/>
<dbReference type="Pfam" id="PF11776">
    <property type="entry name" value="RcnB"/>
    <property type="match status" value="1"/>
</dbReference>
<keyword evidence="4" id="KW-1185">Reference proteome</keyword>
<evidence type="ECO:0000256" key="1">
    <source>
        <dbReference type="SAM" id="MobiDB-lite"/>
    </source>
</evidence>
<gene>
    <name evidence="3" type="ORF">DSM104635_02121</name>
</gene>
<sequence length="154" mass="18148">MNKIFKTAALAALVAVGPLAMTGTAAAQSRRDVREERQDVRDARQNLREQRRDVRQAQRWNQRNHNGYYVGNRFYYGQPNGAQMQRRDYRPAYQQWRRGDRLPNYARSSYRQVDYRREHLRAPPRGYHYVRDDRGEVLLVGIATGVILSILLNQ</sequence>
<reference evidence="4" key="1">
    <citation type="submission" date="2019-12" db="EMBL/GenBank/DDBJ databases">
        <title>Complete genome of Terracaulis silvestris 0127_4.</title>
        <authorList>
            <person name="Vieira S."/>
            <person name="Riedel T."/>
            <person name="Sproer C."/>
            <person name="Pascual J."/>
            <person name="Boedeker C."/>
            <person name="Overmann J."/>
        </authorList>
    </citation>
    <scope>NUCLEOTIDE SEQUENCE [LARGE SCALE GENOMIC DNA]</scope>
    <source>
        <strain evidence="4">0127_4</strain>
    </source>
</reference>
<accession>A0A6I6MVU5</accession>
<organism evidence="3 4">
    <name type="scientific">Terricaulis silvestris</name>
    <dbReference type="NCBI Taxonomy" id="2686094"/>
    <lineage>
        <taxon>Bacteria</taxon>
        <taxon>Pseudomonadati</taxon>
        <taxon>Pseudomonadota</taxon>
        <taxon>Alphaproteobacteria</taxon>
        <taxon>Caulobacterales</taxon>
        <taxon>Caulobacteraceae</taxon>
        <taxon>Terricaulis</taxon>
    </lineage>
</organism>
<evidence type="ECO:0000313" key="4">
    <source>
        <dbReference type="Proteomes" id="UP000431269"/>
    </source>
</evidence>
<dbReference type="Gene3D" id="3.10.450.160">
    <property type="entry name" value="inner membrane protein cigr"/>
    <property type="match status" value="1"/>
</dbReference>
<dbReference type="RefSeq" id="WP_158766150.1">
    <property type="nucleotide sequence ID" value="NZ_CP047045.1"/>
</dbReference>
<dbReference type="KEGG" id="tsv:DSM104635_02121"/>